<organism evidence="1">
    <name type="scientific">freshwater metagenome</name>
    <dbReference type="NCBI Taxonomy" id="449393"/>
    <lineage>
        <taxon>unclassified sequences</taxon>
        <taxon>metagenomes</taxon>
        <taxon>ecological metagenomes</taxon>
    </lineage>
</organism>
<dbReference type="AlphaFoldDB" id="A0A6J7A6F8"/>
<dbReference type="EMBL" id="CAFABA010000041">
    <property type="protein sequence ID" value="CAB4828334.1"/>
    <property type="molecule type" value="Genomic_DNA"/>
</dbReference>
<proteinExistence type="predicted"/>
<accession>A0A6J7A6F8</accession>
<reference evidence="1" key="1">
    <citation type="submission" date="2020-05" db="EMBL/GenBank/DDBJ databases">
        <authorList>
            <person name="Chiriac C."/>
            <person name="Salcher M."/>
            <person name="Ghai R."/>
            <person name="Kavagutti S V."/>
        </authorList>
    </citation>
    <scope>NUCLEOTIDE SEQUENCE</scope>
</reference>
<sequence>MAVAFGVDLRRGRAGHHLQAHDKFEVATFATRRGEPDEQVGDARRLEVARVRVGGMRDEPDGALTRELTDQGVDPTEPDLGCGDRFVGARVEVWLQPRESIVGAFVVHPLAGAERVEEGAEHIDVLAKARHRCGPRHAIAILDVLSDLGADAQLEPPTRHDGEIPRGIGGEQWAAHEGERDARAHNELVGVLERERRDHERVVHGLGDV</sequence>
<protein>
    <submittedName>
        <fullName evidence="1">Unannotated protein</fullName>
    </submittedName>
</protein>
<gene>
    <name evidence="1" type="ORF">UFOPK3139_01198</name>
</gene>
<evidence type="ECO:0000313" key="1">
    <source>
        <dbReference type="EMBL" id="CAB4828334.1"/>
    </source>
</evidence>
<name>A0A6J7A6F8_9ZZZZ</name>